<dbReference type="Pfam" id="PF07907">
    <property type="entry name" value="YibE_F"/>
    <property type="match status" value="1"/>
</dbReference>
<evidence type="ECO:0000256" key="1">
    <source>
        <dbReference type="SAM" id="Phobius"/>
    </source>
</evidence>
<accession>A0A2H0UEG7</accession>
<proteinExistence type="predicted"/>
<feature type="transmembrane region" description="Helical" evidence="1">
    <location>
        <begin position="118"/>
        <end position="138"/>
    </location>
</feature>
<dbReference type="Proteomes" id="UP000229344">
    <property type="component" value="Unassembled WGS sequence"/>
</dbReference>
<keyword evidence="1" id="KW-1133">Transmembrane helix</keyword>
<dbReference type="EMBL" id="PFBI01000004">
    <property type="protein sequence ID" value="PIR84792.1"/>
    <property type="molecule type" value="Genomic_DNA"/>
</dbReference>
<evidence type="ECO:0000313" key="3">
    <source>
        <dbReference type="Proteomes" id="UP000229344"/>
    </source>
</evidence>
<evidence type="ECO:0000313" key="2">
    <source>
        <dbReference type="EMBL" id="PIR84792.1"/>
    </source>
</evidence>
<feature type="transmembrane region" description="Helical" evidence="1">
    <location>
        <begin position="244"/>
        <end position="264"/>
    </location>
</feature>
<organism evidence="2 3">
    <name type="scientific">Candidatus Kaiserbacteria bacterium CG10_big_fil_rev_8_21_14_0_10_47_16</name>
    <dbReference type="NCBI Taxonomy" id="1974608"/>
    <lineage>
        <taxon>Bacteria</taxon>
        <taxon>Candidatus Kaiseribacteriota</taxon>
    </lineage>
</organism>
<dbReference type="InterPro" id="IPR012507">
    <property type="entry name" value="YibE_F"/>
</dbReference>
<comment type="caution">
    <text evidence="2">The sequence shown here is derived from an EMBL/GenBank/DDBJ whole genome shotgun (WGS) entry which is preliminary data.</text>
</comment>
<dbReference type="PANTHER" id="PTHR41771:SF1">
    <property type="entry name" value="MEMBRANE PROTEIN"/>
    <property type="match status" value="1"/>
</dbReference>
<dbReference type="AlphaFoldDB" id="A0A2H0UEG7"/>
<reference evidence="3" key="1">
    <citation type="submission" date="2017-09" db="EMBL/GenBank/DDBJ databases">
        <title>Depth-based differentiation of microbial function through sediment-hosted aquifers and enrichment of novel symbionts in the deep terrestrial subsurface.</title>
        <authorList>
            <person name="Probst A.J."/>
            <person name="Ladd B."/>
            <person name="Jarett J.K."/>
            <person name="Geller-Mcgrath D.E."/>
            <person name="Sieber C.M.K."/>
            <person name="Emerson J.B."/>
            <person name="Anantharaman K."/>
            <person name="Thomas B.C."/>
            <person name="Malmstrom R."/>
            <person name="Stieglmeier M."/>
            <person name="Klingl A."/>
            <person name="Woyke T."/>
            <person name="Ryan C.M."/>
            <person name="Banfield J.F."/>
        </authorList>
    </citation>
    <scope>NUCLEOTIDE SEQUENCE [LARGE SCALE GENOMIC DNA]</scope>
</reference>
<name>A0A2H0UEG7_9BACT</name>
<gene>
    <name evidence="2" type="ORF">COU16_01235</name>
</gene>
<feature type="transmembrane region" description="Helical" evidence="1">
    <location>
        <begin position="171"/>
        <end position="188"/>
    </location>
</feature>
<keyword evidence="1" id="KW-0812">Transmembrane</keyword>
<protein>
    <recommendedName>
        <fullName evidence="4">YibE/F family protein</fullName>
    </recommendedName>
</protein>
<dbReference type="PANTHER" id="PTHR41771">
    <property type="entry name" value="MEMBRANE PROTEIN-RELATED"/>
    <property type="match status" value="1"/>
</dbReference>
<keyword evidence="1" id="KW-0472">Membrane</keyword>
<feature type="transmembrane region" description="Helical" evidence="1">
    <location>
        <begin position="200"/>
        <end position="218"/>
    </location>
</feature>
<feature type="transmembrane region" description="Helical" evidence="1">
    <location>
        <begin position="298"/>
        <end position="320"/>
    </location>
</feature>
<sequence>MTAYSLLFKGVMGLCLMLFVFTVCPPLSNAQEVSLDETATMKARVVEVLEEGIQTIPGTDTESAFQTIRVKILDGTQEGDIVIVENDYLNLQEGDTFYLRHTVSIYDGRDYYSVSEPYRLPALFVFLLLFLVVVFVFGGIQGLRGLASLAGSLILIFYVLLPAILAGYSPIIISVIVASLIVTVGSYITHGFTKTTSTAVLGMVLTVIVTGILAYISVHTSHLTGFSAEETVALNFNTRGSIDFVGLLMGSILIGLLGVMYDAAIGQAVSVEELHRLAPHVSRRTIYTRALRIGREHIGALINTLAIAYVGASLPLLLLFATTDADILMIFNQEVIAAEIIRTIVGSVGVILVVPVTTFVATYFLVRPTAVPVSETILAAEKAHLADHSHHH</sequence>
<evidence type="ECO:0008006" key="4">
    <source>
        <dbReference type="Google" id="ProtNLM"/>
    </source>
</evidence>
<feature type="transmembrane region" description="Helical" evidence="1">
    <location>
        <begin position="145"/>
        <end position="165"/>
    </location>
</feature>
<feature type="transmembrane region" description="Helical" evidence="1">
    <location>
        <begin position="340"/>
        <end position="366"/>
    </location>
</feature>